<name>A0A329MSR6_9BACL</name>
<organism evidence="2 3">
    <name type="scientific">Paenibacillus contaminans</name>
    <dbReference type="NCBI Taxonomy" id="450362"/>
    <lineage>
        <taxon>Bacteria</taxon>
        <taxon>Bacillati</taxon>
        <taxon>Bacillota</taxon>
        <taxon>Bacilli</taxon>
        <taxon>Bacillales</taxon>
        <taxon>Paenibacillaceae</taxon>
        <taxon>Paenibacillus</taxon>
    </lineage>
</organism>
<dbReference type="PROSITE" id="PS51186">
    <property type="entry name" value="GNAT"/>
    <property type="match status" value="1"/>
</dbReference>
<dbReference type="Proteomes" id="UP000250369">
    <property type="component" value="Unassembled WGS sequence"/>
</dbReference>
<protein>
    <recommendedName>
        <fullName evidence="1">N-acetyltransferase domain-containing protein</fullName>
    </recommendedName>
</protein>
<sequence>MQWLHVLETSLKGNVVRLNRSHYILRDEIQMNEQLAIPDGYQLIPIDAQLFVKYRDTMDKTYENLWNSENEYLQKAFGFCVQSKGEFVSVCNTFFIGGGLIAPDIVTLENHRGIGLATTVCKSYIRKCIALGLTPYWDCDAGNDASNKLAQRLGFSKIGTVPILWWHENQDVIVNYLKKNNYPADYEQN</sequence>
<dbReference type="AlphaFoldDB" id="A0A329MSR6"/>
<comment type="caution">
    <text evidence="2">The sequence shown here is derived from an EMBL/GenBank/DDBJ whole genome shotgun (WGS) entry which is preliminary data.</text>
</comment>
<proteinExistence type="predicted"/>
<dbReference type="SUPFAM" id="SSF55729">
    <property type="entry name" value="Acyl-CoA N-acyltransferases (Nat)"/>
    <property type="match status" value="1"/>
</dbReference>
<dbReference type="InterPro" id="IPR000182">
    <property type="entry name" value="GNAT_dom"/>
</dbReference>
<evidence type="ECO:0000259" key="1">
    <source>
        <dbReference type="PROSITE" id="PS51186"/>
    </source>
</evidence>
<dbReference type="EMBL" id="QMFB01000001">
    <property type="protein sequence ID" value="RAV22985.1"/>
    <property type="molecule type" value="Genomic_DNA"/>
</dbReference>
<dbReference type="InterPro" id="IPR027365">
    <property type="entry name" value="GNAT_acetyltra_YdfB-like"/>
</dbReference>
<dbReference type="PANTHER" id="PTHR31143">
    <property type="match status" value="1"/>
</dbReference>
<dbReference type="RefSeq" id="WP_113029094.1">
    <property type="nucleotide sequence ID" value="NZ_QMFB01000001.1"/>
</dbReference>
<reference evidence="2 3" key="1">
    <citation type="journal article" date="2009" name="Int. J. Syst. Evol. Microbiol.">
        <title>Paenibacillus contaminans sp. nov., isolated from a contaminated laboratory plate.</title>
        <authorList>
            <person name="Chou J.H."/>
            <person name="Lee J.H."/>
            <person name="Lin M.C."/>
            <person name="Chang P.S."/>
            <person name="Arun A.B."/>
            <person name="Young C.C."/>
            <person name="Chen W.M."/>
        </authorList>
    </citation>
    <scope>NUCLEOTIDE SEQUENCE [LARGE SCALE GENOMIC DNA]</scope>
    <source>
        <strain evidence="2 3">CKOBP-6</strain>
    </source>
</reference>
<evidence type="ECO:0000313" key="2">
    <source>
        <dbReference type="EMBL" id="RAV22985.1"/>
    </source>
</evidence>
<accession>A0A329MSR6</accession>
<dbReference type="Gene3D" id="3.40.630.30">
    <property type="match status" value="1"/>
</dbReference>
<dbReference type="Pfam" id="PF12746">
    <property type="entry name" value="GNAT_acetyltran"/>
    <property type="match status" value="1"/>
</dbReference>
<keyword evidence="3" id="KW-1185">Reference proteome</keyword>
<feature type="domain" description="N-acetyltransferase" evidence="1">
    <location>
        <begin position="41"/>
        <end position="183"/>
    </location>
</feature>
<dbReference type="GO" id="GO:0016747">
    <property type="term" value="F:acyltransferase activity, transferring groups other than amino-acyl groups"/>
    <property type="evidence" value="ECO:0007669"/>
    <property type="project" value="InterPro"/>
</dbReference>
<dbReference type="InterPro" id="IPR016181">
    <property type="entry name" value="Acyl_CoA_acyltransferase"/>
</dbReference>
<dbReference type="PANTHER" id="PTHR31143:SF2">
    <property type="entry name" value="FR47-LIKE DOMAIN-CONTAINING PROTEIN-RELATED"/>
    <property type="match status" value="1"/>
</dbReference>
<evidence type="ECO:0000313" key="3">
    <source>
        <dbReference type="Proteomes" id="UP000250369"/>
    </source>
</evidence>
<gene>
    <name evidence="2" type="ORF">DQG23_01930</name>
</gene>